<evidence type="ECO:0000259" key="8">
    <source>
        <dbReference type="Pfam" id="PF13847"/>
    </source>
</evidence>
<accession>A0A0P7TJB9</accession>
<dbReference type="GO" id="GO:0016279">
    <property type="term" value="F:protein-lysine N-methyltransferase activity"/>
    <property type="evidence" value="ECO:0007669"/>
    <property type="project" value="UniProtKB-UniRule"/>
</dbReference>
<name>A0A0P7TJB9_SCLFO</name>
<proteinExistence type="inferred from homology"/>
<keyword evidence="1 7" id="KW-0963">Cytoplasm</keyword>
<comment type="caution">
    <text evidence="9">The sequence shown here is derived from an EMBL/GenBank/DDBJ whole genome shotgun (WGS) entry which is preliminary data.</text>
</comment>
<dbReference type="InterPro" id="IPR025714">
    <property type="entry name" value="Methyltranfer_dom"/>
</dbReference>
<dbReference type="Gene3D" id="3.40.50.150">
    <property type="entry name" value="Vaccinia Virus protein VP39"/>
    <property type="match status" value="1"/>
</dbReference>
<dbReference type="InterPro" id="IPR026635">
    <property type="entry name" value="Efm4/METTL10"/>
</dbReference>
<evidence type="ECO:0000256" key="1">
    <source>
        <dbReference type="ARBA" id="ARBA00022490"/>
    </source>
</evidence>
<comment type="similarity">
    <text evidence="7">Belongs to the class I-like SAM-binding methyltransferase superfamily. EFM4 family.</text>
</comment>
<comment type="function">
    <text evidence="7">Protein-lysine methyltransferase that selectively catalyzes the trimethylation of EEF1A at 'Lys-318'.</text>
</comment>
<gene>
    <name evidence="7" type="primary">EEF1AKMT2</name>
    <name evidence="7" type="synonym">METTL10</name>
    <name evidence="9" type="ORF">Z043_124666</name>
</gene>
<dbReference type="Pfam" id="PF13847">
    <property type="entry name" value="Methyltransf_31"/>
    <property type="match status" value="1"/>
</dbReference>
<dbReference type="EMBL" id="JARO02016011">
    <property type="protein sequence ID" value="KPP57590.1"/>
    <property type="molecule type" value="Genomic_DNA"/>
</dbReference>
<keyword evidence="4 7" id="KW-0949">S-adenosyl-L-methionine</keyword>
<evidence type="ECO:0000256" key="3">
    <source>
        <dbReference type="ARBA" id="ARBA00022679"/>
    </source>
</evidence>
<sequence length="224" mass="24923">MSKPGQDARLQEDFSPSQLGTKEYWDDAYQRELDTFRDIGDVGEIWFGEESMARVLRWLDKKSIPTDSAVLDIGTGNGLFLIRLAEHGFTNLTGIDYSAASVELAKCILEKEGLSGIRVKEMDFLSCPDEFSGFDLCIDKGTFDAITLNADGAADCEARYTTALRGALRVGGLFVITSCNWTKEQLLNIFSHGFRFHEELPTPRFQFGGKTGNAVTVLIFERIP</sequence>
<dbReference type="HAMAP" id="MF_03188">
    <property type="entry name" value="Methyltr_EFM4"/>
    <property type="match status" value="1"/>
</dbReference>
<dbReference type="PANTHER" id="PTHR12843">
    <property type="entry name" value="PROTEIN-LYSINE N-METHYLTRANSFERASE METTL10"/>
    <property type="match status" value="1"/>
</dbReference>
<evidence type="ECO:0000256" key="6">
    <source>
        <dbReference type="ARBA" id="ARBA00049497"/>
    </source>
</evidence>
<dbReference type="Proteomes" id="UP000034805">
    <property type="component" value="Unassembled WGS sequence"/>
</dbReference>
<comment type="subcellular location">
    <subcellularLocation>
        <location evidence="7">Cytoplasm</location>
    </subcellularLocation>
    <subcellularLocation>
        <location evidence="7">Nucleus</location>
    </subcellularLocation>
</comment>
<keyword evidence="2 7" id="KW-0489">Methyltransferase</keyword>
<evidence type="ECO:0000256" key="5">
    <source>
        <dbReference type="ARBA" id="ARBA00023242"/>
    </source>
</evidence>
<evidence type="ECO:0000256" key="2">
    <source>
        <dbReference type="ARBA" id="ARBA00022603"/>
    </source>
</evidence>
<evidence type="ECO:0000256" key="7">
    <source>
        <dbReference type="HAMAP-Rule" id="MF_03188"/>
    </source>
</evidence>
<dbReference type="InterPro" id="IPR029063">
    <property type="entry name" value="SAM-dependent_MTases_sf"/>
</dbReference>
<dbReference type="GO" id="GO:0005737">
    <property type="term" value="C:cytoplasm"/>
    <property type="evidence" value="ECO:0007669"/>
    <property type="project" value="UniProtKB-SubCell"/>
</dbReference>
<evidence type="ECO:0000313" key="9">
    <source>
        <dbReference type="EMBL" id="KPP57590.1"/>
    </source>
</evidence>
<organism evidence="9 10">
    <name type="scientific">Scleropages formosus</name>
    <name type="common">Asian bonytongue</name>
    <name type="synonym">Osteoglossum formosum</name>
    <dbReference type="NCBI Taxonomy" id="113540"/>
    <lineage>
        <taxon>Eukaryota</taxon>
        <taxon>Metazoa</taxon>
        <taxon>Chordata</taxon>
        <taxon>Craniata</taxon>
        <taxon>Vertebrata</taxon>
        <taxon>Euteleostomi</taxon>
        <taxon>Actinopterygii</taxon>
        <taxon>Neopterygii</taxon>
        <taxon>Teleostei</taxon>
        <taxon>Osteoglossocephala</taxon>
        <taxon>Osteoglossomorpha</taxon>
        <taxon>Osteoglossiformes</taxon>
        <taxon>Osteoglossidae</taxon>
        <taxon>Scleropages</taxon>
    </lineage>
</organism>
<evidence type="ECO:0000313" key="10">
    <source>
        <dbReference type="Proteomes" id="UP000034805"/>
    </source>
</evidence>
<dbReference type="GO" id="GO:0005634">
    <property type="term" value="C:nucleus"/>
    <property type="evidence" value="ECO:0007669"/>
    <property type="project" value="UniProtKB-SubCell"/>
</dbReference>
<protein>
    <recommendedName>
        <fullName evidence="7">EEF1A lysine methyltransferase 2</fullName>
        <ecNumber evidence="7">2.1.1.-</ecNumber>
    </recommendedName>
    <alternativeName>
        <fullName evidence="7">Methyltransferase-like protein 10</fullName>
    </alternativeName>
    <alternativeName>
        <fullName evidence="7">Protein-lysine N-methyltransferase METTL10</fullName>
    </alternativeName>
</protein>
<dbReference type="EC" id="2.1.1.-" evidence="7"/>
<dbReference type="STRING" id="113540.ENSSFOP00015015360"/>
<evidence type="ECO:0000256" key="4">
    <source>
        <dbReference type="ARBA" id="ARBA00022691"/>
    </source>
</evidence>
<dbReference type="PANTHER" id="PTHR12843:SF5">
    <property type="entry name" value="EEF1A LYSINE METHYLTRANSFERASE 2"/>
    <property type="match status" value="1"/>
</dbReference>
<comment type="catalytic activity">
    <reaction evidence="6">
        <text>L-lysyl-[protein] + 3 S-adenosyl-L-methionine = N(6),N(6),N(6)-trimethyl-L-lysyl-[protein] + 3 S-adenosyl-L-homocysteine + 3 H(+)</text>
        <dbReference type="Rhea" id="RHEA:54192"/>
        <dbReference type="Rhea" id="RHEA-COMP:9752"/>
        <dbReference type="Rhea" id="RHEA-COMP:13826"/>
        <dbReference type="ChEBI" id="CHEBI:15378"/>
        <dbReference type="ChEBI" id="CHEBI:29969"/>
        <dbReference type="ChEBI" id="CHEBI:57856"/>
        <dbReference type="ChEBI" id="CHEBI:59789"/>
        <dbReference type="ChEBI" id="CHEBI:61961"/>
    </reaction>
    <physiologicalReaction direction="left-to-right" evidence="6">
        <dbReference type="Rhea" id="RHEA:54193"/>
    </physiologicalReaction>
</comment>
<dbReference type="GO" id="GO:0032259">
    <property type="term" value="P:methylation"/>
    <property type="evidence" value="ECO:0007669"/>
    <property type="project" value="UniProtKB-KW"/>
</dbReference>
<dbReference type="AlphaFoldDB" id="A0A0P7TJB9"/>
<dbReference type="SUPFAM" id="SSF53335">
    <property type="entry name" value="S-adenosyl-L-methionine-dependent methyltransferases"/>
    <property type="match status" value="1"/>
</dbReference>
<dbReference type="FunFam" id="3.40.50.150:FF:000172">
    <property type="entry name" value="EEF1A lysine methyltransferase 2"/>
    <property type="match status" value="1"/>
</dbReference>
<keyword evidence="5 7" id="KW-0539">Nucleus</keyword>
<feature type="domain" description="Methyltransferase" evidence="8">
    <location>
        <begin position="68"/>
        <end position="194"/>
    </location>
</feature>
<dbReference type="CDD" id="cd02440">
    <property type="entry name" value="AdoMet_MTases"/>
    <property type="match status" value="1"/>
</dbReference>
<keyword evidence="3 7" id="KW-0808">Transferase</keyword>
<reference evidence="9 10" key="1">
    <citation type="submission" date="2015-08" db="EMBL/GenBank/DDBJ databases">
        <title>The genome of the Asian arowana (Scleropages formosus).</title>
        <authorList>
            <person name="Tan M.H."/>
            <person name="Gan H.M."/>
            <person name="Croft L.J."/>
            <person name="Austin C.M."/>
        </authorList>
    </citation>
    <scope>NUCLEOTIDE SEQUENCE [LARGE SCALE GENOMIC DNA]</scope>
    <source>
        <strain evidence="9">Aro1</strain>
    </source>
</reference>